<gene>
    <name evidence="1" type="ORF">chiPu_0003584</name>
</gene>
<comment type="caution">
    <text evidence="1">The sequence shown here is derived from an EMBL/GenBank/DDBJ whole genome shotgun (WGS) entry which is preliminary data.</text>
</comment>
<name>A0A401S469_CHIPU</name>
<dbReference type="AlphaFoldDB" id="A0A401S469"/>
<dbReference type="OrthoDB" id="8961678at2759"/>
<evidence type="ECO:0000313" key="2">
    <source>
        <dbReference type="Proteomes" id="UP000287033"/>
    </source>
</evidence>
<keyword evidence="2" id="KW-1185">Reference proteome</keyword>
<dbReference type="Proteomes" id="UP000287033">
    <property type="component" value="Unassembled WGS sequence"/>
</dbReference>
<sequence>MGRLLATGDLTALLVKVKGLPKLKEVMDRAGLKDVVDNPMIDGVGFDLVRQSVWQALRDYYQAKLDPKALKGHLLGDTENPAAY</sequence>
<proteinExistence type="predicted"/>
<accession>A0A401S469</accession>
<dbReference type="EMBL" id="BEZZ01000079">
    <property type="protein sequence ID" value="GCC25178.1"/>
    <property type="molecule type" value="Genomic_DNA"/>
</dbReference>
<organism evidence="1 2">
    <name type="scientific">Chiloscyllium punctatum</name>
    <name type="common">Brownbanded bambooshark</name>
    <name type="synonym">Hemiscyllium punctatum</name>
    <dbReference type="NCBI Taxonomy" id="137246"/>
    <lineage>
        <taxon>Eukaryota</taxon>
        <taxon>Metazoa</taxon>
        <taxon>Chordata</taxon>
        <taxon>Craniata</taxon>
        <taxon>Vertebrata</taxon>
        <taxon>Chondrichthyes</taxon>
        <taxon>Elasmobranchii</taxon>
        <taxon>Galeomorphii</taxon>
        <taxon>Galeoidea</taxon>
        <taxon>Orectolobiformes</taxon>
        <taxon>Hemiscylliidae</taxon>
        <taxon>Chiloscyllium</taxon>
    </lineage>
</organism>
<protein>
    <submittedName>
        <fullName evidence="1">Uncharacterized protein</fullName>
    </submittedName>
</protein>
<reference evidence="1 2" key="1">
    <citation type="journal article" date="2018" name="Nat. Ecol. Evol.">
        <title>Shark genomes provide insights into elasmobranch evolution and the origin of vertebrates.</title>
        <authorList>
            <person name="Hara Y"/>
            <person name="Yamaguchi K"/>
            <person name="Onimaru K"/>
            <person name="Kadota M"/>
            <person name="Koyanagi M"/>
            <person name="Keeley SD"/>
            <person name="Tatsumi K"/>
            <person name="Tanaka K"/>
            <person name="Motone F"/>
            <person name="Kageyama Y"/>
            <person name="Nozu R"/>
            <person name="Adachi N"/>
            <person name="Nishimura O"/>
            <person name="Nakagawa R"/>
            <person name="Tanegashima C"/>
            <person name="Kiyatake I"/>
            <person name="Matsumoto R"/>
            <person name="Murakumo K"/>
            <person name="Nishida K"/>
            <person name="Terakita A"/>
            <person name="Kuratani S"/>
            <person name="Sato K"/>
            <person name="Hyodo S Kuraku.S."/>
        </authorList>
    </citation>
    <scope>NUCLEOTIDE SEQUENCE [LARGE SCALE GENOMIC DNA]</scope>
</reference>
<evidence type="ECO:0000313" key="1">
    <source>
        <dbReference type="EMBL" id="GCC25178.1"/>
    </source>
</evidence>